<proteinExistence type="predicted"/>
<evidence type="ECO:0000313" key="2">
    <source>
        <dbReference type="Proteomes" id="UP000295550"/>
    </source>
</evidence>
<dbReference type="AlphaFoldDB" id="A0A4R4IPV9"/>
<dbReference type="EMBL" id="PUJX01000051">
    <property type="protein sequence ID" value="TDB42687.1"/>
    <property type="molecule type" value="Genomic_DNA"/>
</dbReference>
<dbReference type="RefSeq" id="WP_132348764.1">
    <property type="nucleotide sequence ID" value="NZ_CAWOLF010000051.1"/>
</dbReference>
<sequence length="91" mass="9798">MIKLGTVALACGFLGAALYGRLFPPASPYDYIAVANYMDTSGNSLSSAQIKLVQHRATEMAKTGYIIFNASSLYSYPQSLQIPQTVSVSEK</sequence>
<gene>
    <name evidence="1" type="ORF">C5468_24450</name>
</gene>
<reference evidence="1 2" key="1">
    <citation type="journal article" date="2019" name="Int. J. Syst. Evol. Microbiol.">
        <title>Photorhabdus khanii subsp. guanajuatensis subsp. nov., isolated from Heterorhabditis atacamensis, and Photorhabdus luminescens subsp. mexicana subsp. nov., isolated from Heterorhabditis mexicana entomopathogenic nematodes.</title>
        <authorList>
            <person name="Machado R.A.R."/>
            <person name="Bruno P."/>
            <person name="Arce C.C.M."/>
            <person name="Liechti N."/>
            <person name="Kohler A."/>
            <person name="Bernal J."/>
            <person name="Bruggmann R."/>
            <person name="Turlings T.C.J."/>
        </authorList>
    </citation>
    <scope>NUCLEOTIDE SEQUENCE [LARGE SCALE GENOMIC DNA]</scope>
    <source>
        <strain evidence="1 2">MEX47-22</strain>
    </source>
</reference>
<comment type="caution">
    <text evidence="1">The sequence shown here is derived from an EMBL/GenBank/DDBJ whole genome shotgun (WGS) entry which is preliminary data.</text>
</comment>
<evidence type="ECO:0000313" key="1">
    <source>
        <dbReference type="EMBL" id="TDB42687.1"/>
    </source>
</evidence>
<accession>A0A4R4IPV9</accession>
<name>A0A4R4IPV9_PHOLU</name>
<protein>
    <submittedName>
        <fullName evidence="1">Uncharacterized protein</fullName>
    </submittedName>
</protein>
<organism evidence="1 2">
    <name type="scientific">Photorhabdus luminescens subsp. mexicana</name>
    <dbReference type="NCBI Taxonomy" id="2100167"/>
    <lineage>
        <taxon>Bacteria</taxon>
        <taxon>Pseudomonadati</taxon>
        <taxon>Pseudomonadota</taxon>
        <taxon>Gammaproteobacteria</taxon>
        <taxon>Enterobacterales</taxon>
        <taxon>Morganellaceae</taxon>
        <taxon>Photorhabdus</taxon>
    </lineage>
</organism>
<dbReference type="Proteomes" id="UP000295550">
    <property type="component" value="Unassembled WGS sequence"/>
</dbReference>